<comment type="caution">
    <text evidence="1">The sequence shown here is derived from an EMBL/GenBank/DDBJ whole genome shotgun (WGS) entry which is preliminary data.</text>
</comment>
<proteinExistence type="predicted"/>
<reference evidence="1" key="1">
    <citation type="journal article" date="2015" name="Nature">
        <title>Complex archaea that bridge the gap between prokaryotes and eukaryotes.</title>
        <authorList>
            <person name="Spang A."/>
            <person name="Saw J.H."/>
            <person name="Jorgensen S.L."/>
            <person name="Zaremba-Niedzwiedzka K."/>
            <person name="Martijn J."/>
            <person name="Lind A.E."/>
            <person name="van Eijk R."/>
            <person name="Schleper C."/>
            <person name="Guy L."/>
            <person name="Ettema T.J."/>
        </authorList>
    </citation>
    <scope>NUCLEOTIDE SEQUENCE</scope>
</reference>
<dbReference type="EMBL" id="LAZR01002527">
    <property type="protein sequence ID" value="KKN28885.1"/>
    <property type="molecule type" value="Genomic_DNA"/>
</dbReference>
<gene>
    <name evidence="1" type="ORF">LCGC14_0849730</name>
</gene>
<name>A0A0F9PAQ0_9ZZZZ</name>
<organism evidence="1">
    <name type="scientific">marine sediment metagenome</name>
    <dbReference type="NCBI Taxonomy" id="412755"/>
    <lineage>
        <taxon>unclassified sequences</taxon>
        <taxon>metagenomes</taxon>
        <taxon>ecological metagenomes</taxon>
    </lineage>
</organism>
<sequence length="165" mass="19381">MGVKEVVDSFFRKETNVNRILYDPADVDIIDDTNNLRLEFDIMKENPNGGGRLYDKIADGAGHYRDCPWCVVEVTASDVQKAKSQIKSTLNHIYRNENEVRKIAIILDENRWNDRLGSKHYRIEGDLLFKRRKNNNETITIINNEDEIRFDLYCYLVDFEIYGLE</sequence>
<protein>
    <submittedName>
        <fullName evidence="1">Uncharacterized protein</fullName>
    </submittedName>
</protein>
<dbReference type="AlphaFoldDB" id="A0A0F9PAQ0"/>
<evidence type="ECO:0000313" key="1">
    <source>
        <dbReference type="EMBL" id="KKN28885.1"/>
    </source>
</evidence>
<accession>A0A0F9PAQ0</accession>